<dbReference type="InterPro" id="IPR011598">
    <property type="entry name" value="bHLH_dom"/>
</dbReference>
<reference evidence="3 4" key="2">
    <citation type="submission" date="2018-11" db="EMBL/GenBank/DDBJ databases">
        <authorList>
            <consortium name="Pathogen Informatics"/>
        </authorList>
    </citation>
    <scope>NUCLEOTIDE SEQUENCE [LARGE SCALE GENOMIC DNA]</scope>
</reference>
<dbReference type="GO" id="GO:0046983">
    <property type="term" value="F:protein dimerization activity"/>
    <property type="evidence" value="ECO:0007669"/>
    <property type="project" value="InterPro"/>
</dbReference>
<dbReference type="EMBL" id="UZAE01014597">
    <property type="protein sequence ID" value="VDO13928.1"/>
    <property type="molecule type" value="Genomic_DNA"/>
</dbReference>
<feature type="compositionally biased region" description="Polar residues" evidence="1">
    <location>
        <begin position="230"/>
        <end position="244"/>
    </location>
</feature>
<evidence type="ECO:0000259" key="2">
    <source>
        <dbReference type="PROSITE" id="PS50888"/>
    </source>
</evidence>
<dbReference type="WBParaSite" id="HNAJ_0001275301-mRNA-1">
    <property type="protein sequence ID" value="HNAJ_0001275301-mRNA-1"/>
    <property type="gene ID" value="HNAJ_0001275301"/>
</dbReference>
<feature type="region of interest" description="Disordered" evidence="1">
    <location>
        <begin position="163"/>
        <end position="271"/>
    </location>
</feature>
<protein>
    <submittedName>
        <fullName evidence="5">BHLH domain-containing protein</fullName>
    </submittedName>
</protein>
<dbReference type="Proteomes" id="UP000278807">
    <property type="component" value="Unassembled WGS sequence"/>
</dbReference>
<feature type="compositionally biased region" description="Low complexity" evidence="1">
    <location>
        <begin position="198"/>
        <end position="209"/>
    </location>
</feature>
<dbReference type="SUPFAM" id="SSF47459">
    <property type="entry name" value="HLH, helix-loop-helix DNA-binding domain"/>
    <property type="match status" value="1"/>
</dbReference>
<feature type="compositionally biased region" description="Basic and acidic residues" evidence="1">
    <location>
        <begin position="169"/>
        <end position="182"/>
    </location>
</feature>
<evidence type="ECO:0000313" key="4">
    <source>
        <dbReference type="Proteomes" id="UP000278807"/>
    </source>
</evidence>
<dbReference type="PROSITE" id="PS50888">
    <property type="entry name" value="BHLH"/>
    <property type="match status" value="1"/>
</dbReference>
<dbReference type="InterPro" id="IPR036638">
    <property type="entry name" value="HLH_DNA-bd_sf"/>
</dbReference>
<feature type="region of interest" description="Disordered" evidence="1">
    <location>
        <begin position="51"/>
        <end position="85"/>
    </location>
</feature>
<reference evidence="5" key="1">
    <citation type="submission" date="2017-02" db="UniProtKB">
        <authorList>
            <consortium name="WormBaseParasite"/>
        </authorList>
    </citation>
    <scope>IDENTIFICATION</scope>
</reference>
<feature type="domain" description="BHLH" evidence="2">
    <location>
        <begin position="76"/>
        <end position="130"/>
    </location>
</feature>
<dbReference type="AlphaFoldDB" id="A0A0R3TY06"/>
<keyword evidence="4" id="KW-1185">Reference proteome</keyword>
<evidence type="ECO:0000313" key="3">
    <source>
        <dbReference type="EMBL" id="VDO13928.1"/>
    </source>
</evidence>
<sequence length="271" mass="30436">MDSRDIWSFFSPNGNQRIPPIPPNNQNNHFPMLNFPSFSTAITNDIQQRVPPNIEPSVGAPTVQETSTQLSEKERNRKDKKKRLERQRRLKINNLIKTMYRDVFEMSGEKFPKTEICDMLEDIQKVIQSLRKNVMEDPELRARVLPPGLLTPKVTETNTRVENAAVSPMRKEKEEMEGKVVGEGEEVENVPSGLNEVPLSLSSAIPSSIKTTSSPVEGSGKKRDSIDSGLEQTLPSFSANDPNQSSSLPHEPSSSKRSRLSSAPQIWQPYL</sequence>
<organism evidence="5">
    <name type="scientific">Rodentolepis nana</name>
    <name type="common">Dwarf tapeworm</name>
    <name type="synonym">Hymenolepis nana</name>
    <dbReference type="NCBI Taxonomy" id="102285"/>
    <lineage>
        <taxon>Eukaryota</taxon>
        <taxon>Metazoa</taxon>
        <taxon>Spiralia</taxon>
        <taxon>Lophotrochozoa</taxon>
        <taxon>Platyhelminthes</taxon>
        <taxon>Cestoda</taxon>
        <taxon>Eucestoda</taxon>
        <taxon>Cyclophyllidea</taxon>
        <taxon>Hymenolepididae</taxon>
        <taxon>Rodentolepis</taxon>
    </lineage>
</organism>
<proteinExistence type="predicted"/>
<gene>
    <name evidence="3" type="ORF">HNAJ_LOCUS12729</name>
</gene>
<accession>A0A0R3TY06</accession>
<name>A0A0R3TY06_RODNA</name>
<evidence type="ECO:0000313" key="5">
    <source>
        <dbReference type="WBParaSite" id="HNAJ_0001275301-mRNA-1"/>
    </source>
</evidence>
<evidence type="ECO:0000256" key="1">
    <source>
        <dbReference type="SAM" id="MobiDB-lite"/>
    </source>
</evidence>